<organism evidence="1 2">
    <name type="scientific">Photobacterium damselae</name>
    <dbReference type="NCBI Taxonomy" id="38293"/>
    <lineage>
        <taxon>Bacteria</taxon>
        <taxon>Pseudomonadati</taxon>
        <taxon>Pseudomonadota</taxon>
        <taxon>Gammaproteobacteria</taxon>
        <taxon>Vibrionales</taxon>
        <taxon>Vibrionaceae</taxon>
        <taxon>Photobacterium</taxon>
    </lineage>
</organism>
<evidence type="ECO:0000313" key="1">
    <source>
        <dbReference type="EMBL" id="SPY28621.1"/>
    </source>
</evidence>
<dbReference type="OrthoDB" id="1161168at2"/>
<dbReference type="Proteomes" id="UP000251647">
    <property type="component" value="Unassembled WGS sequence"/>
</dbReference>
<dbReference type="RefSeq" id="WP_005298676.1">
    <property type="nucleotide sequence ID" value="NZ_CP073684.1"/>
</dbReference>
<reference evidence="1 2" key="1">
    <citation type="submission" date="2018-06" db="EMBL/GenBank/DDBJ databases">
        <authorList>
            <consortium name="Pathogen Informatics"/>
            <person name="Doyle S."/>
        </authorList>
    </citation>
    <scope>NUCLEOTIDE SEQUENCE [LARGE SCALE GENOMIC DNA]</scope>
    <source>
        <strain evidence="1 2">NCTC11647</strain>
    </source>
</reference>
<proteinExistence type="predicted"/>
<evidence type="ECO:0000313" key="2">
    <source>
        <dbReference type="Proteomes" id="UP000251647"/>
    </source>
</evidence>
<name>A0A2T3QNL7_PHODM</name>
<gene>
    <name evidence="1" type="ORF">NCTC11647_01712</name>
</gene>
<dbReference type="AlphaFoldDB" id="A0A2T3QNL7"/>
<dbReference type="EMBL" id="UATL01000001">
    <property type="protein sequence ID" value="SPY28621.1"/>
    <property type="molecule type" value="Genomic_DNA"/>
</dbReference>
<accession>A0A2T3QNL7</accession>
<protein>
    <submittedName>
        <fullName evidence="1">Uncharacterized protein</fullName>
    </submittedName>
</protein>
<sequence>MKKWALLTTAIILGAGSLYVGAQNNESEPLTQLVKHPQHWQVMVPDTQSSIHLDAIEKLQQQPYLVGHYQGEDEGDNSTIYLDTNQIKQSNNYLASTFIMTNSGSGSFYYLALFKENANKLNNVANVFIGDRIAVEKINILKTDPVTIQIDYKTHGENTPYALPADVAKSQVYVLDNNQLVLKK</sequence>